<keyword evidence="18" id="KW-1185">Reference proteome</keyword>
<dbReference type="GO" id="GO:0006816">
    <property type="term" value="P:calcium ion transport"/>
    <property type="evidence" value="ECO:0007669"/>
    <property type="project" value="UniProtKB-KW"/>
</dbReference>
<keyword evidence="6 15" id="KW-0812">Transmembrane</keyword>
<evidence type="ECO:0000256" key="15">
    <source>
        <dbReference type="SAM" id="Phobius"/>
    </source>
</evidence>
<keyword evidence="11" id="KW-0406">Ion transport</keyword>
<evidence type="ECO:0000256" key="16">
    <source>
        <dbReference type="SAM" id="SignalP"/>
    </source>
</evidence>
<dbReference type="PANTHER" id="PTHR15929:SF0">
    <property type="entry name" value="STORE-OPERATED CALCIUM ENTRY-ASSOCIATED REGULATORY FACTOR"/>
    <property type="match status" value="1"/>
</dbReference>
<proteinExistence type="inferred from homology"/>
<dbReference type="InterPro" id="IPR009567">
    <property type="entry name" value="SARAF"/>
</dbReference>
<dbReference type="AlphaFoldDB" id="A0AA88IAS9"/>
<evidence type="ECO:0000256" key="13">
    <source>
        <dbReference type="ARBA" id="ARBA00031116"/>
    </source>
</evidence>
<feature type="transmembrane region" description="Helical" evidence="15">
    <location>
        <begin position="162"/>
        <end position="182"/>
    </location>
</feature>
<evidence type="ECO:0000256" key="1">
    <source>
        <dbReference type="ARBA" id="ARBA00004115"/>
    </source>
</evidence>
<comment type="similarity">
    <text evidence="2">Belongs to the SARAF family.</text>
</comment>
<dbReference type="Pfam" id="PF06682">
    <property type="entry name" value="SARAF"/>
    <property type="match status" value="1"/>
</dbReference>
<keyword evidence="10 15" id="KW-1133">Transmembrane helix</keyword>
<feature type="signal peptide" evidence="16">
    <location>
        <begin position="1"/>
        <end position="21"/>
    </location>
</feature>
<keyword evidence="9" id="KW-0106">Calcium</keyword>
<keyword evidence="7 16" id="KW-0732">Signal</keyword>
<dbReference type="EMBL" id="JAVRJZ010000002">
    <property type="protein sequence ID" value="KAK2725799.1"/>
    <property type="molecule type" value="Genomic_DNA"/>
</dbReference>
<comment type="subcellular location">
    <subcellularLocation>
        <location evidence="1">Endoplasmic reticulum membrane</location>
        <topology evidence="1">Single-pass type I membrane protein</topology>
    </subcellularLocation>
</comment>
<evidence type="ECO:0000256" key="11">
    <source>
        <dbReference type="ARBA" id="ARBA00023065"/>
    </source>
</evidence>
<protein>
    <recommendedName>
        <fullName evidence="3">Store-operated calcium entry-associated regulatory factor</fullName>
    </recommendedName>
    <alternativeName>
        <fullName evidence="13">Transmembrane protein 66</fullName>
    </alternativeName>
</protein>
<dbReference type="Proteomes" id="UP001187531">
    <property type="component" value="Unassembled WGS sequence"/>
</dbReference>
<feature type="compositionally biased region" description="Polar residues" evidence="14">
    <location>
        <begin position="231"/>
        <end position="246"/>
    </location>
</feature>
<dbReference type="EMBL" id="JAVRJZ010000002">
    <property type="protein sequence ID" value="KAK2725795.1"/>
    <property type="molecule type" value="Genomic_DNA"/>
</dbReference>
<name>A0AA88IAS9_ARTSF</name>
<accession>A0AA88IAS9</accession>
<evidence type="ECO:0000256" key="3">
    <source>
        <dbReference type="ARBA" id="ARBA00016584"/>
    </source>
</evidence>
<comment type="caution">
    <text evidence="17">The sequence shown here is derived from an EMBL/GenBank/DDBJ whole genome shotgun (WGS) entry which is preliminary data.</text>
</comment>
<evidence type="ECO:0000313" key="18">
    <source>
        <dbReference type="Proteomes" id="UP001187531"/>
    </source>
</evidence>
<dbReference type="GO" id="GO:0005789">
    <property type="term" value="C:endoplasmic reticulum membrane"/>
    <property type="evidence" value="ECO:0007669"/>
    <property type="project" value="UniProtKB-SubCell"/>
</dbReference>
<dbReference type="EMBL" id="JAVRJZ010000002">
    <property type="protein sequence ID" value="KAK2725796.1"/>
    <property type="molecule type" value="Genomic_DNA"/>
</dbReference>
<evidence type="ECO:0000256" key="4">
    <source>
        <dbReference type="ARBA" id="ARBA00022448"/>
    </source>
</evidence>
<dbReference type="EMBL" id="JAVRJZ010000002">
    <property type="protein sequence ID" value="KAK2725800.1"/>
    <property type="molecule type" value="Genomic_DNA"/>
</dbReference>
<keyword evidence="5" id="KW-0109">Calcium transport</keyword>
<feature type="region of interest" description="Disordered" evidence="14">
    <location>
        <begin position="214"/>
        <end position="247"/>
    </location>
</feature>
<evidence type="ECO:0000256" key="10">
    <source>
        <dbReference type="ARBA" id="ARBA00022989"/>
    </source>
</evidence>
<feature type="compositionally biased region" description="Low complexity" evidence="14">
    <location>
        <begin position="295"/>
        <end position="321"/>
    </location>
</feature>
<evidence type="ECO:0000256" key="5">
    <source>
        <dbReference type="ARBA" id="ARBA00022568"/>
    </source>
</evidence>
<sequence>MRLVCAQFIILAFVLFSLAHAYGKDESVRLSDIEVLTLHKDRMTTGRRSSPVPQLNCIGGTAAKAFKPDVVQCKNVGTDGIDVQWKCEADMSSDYRFGQMDVVCEGYRYPEDPYVLKGSCGLEYTLDYTESGLRNKVKSHEKPSYGWRDSYLNQEDKGKSRGFKFADLLLVAAVGLIFYGLYRTCLRPRTDQRTDTSSTNDDYPGHPGFGSGFGQFFGGQPSAPPPPGFRSTYTQGDASCGAQSRRSGPGFWSGAATGGLLGYLFGSRTGDTVGPPTYSRTTRRAYVSPDPWGGTSSTTYSSEATTSQTRTATGYAGTRRR</sequence>
<evidence type="ECO:0000256" key="7">
    <source>
        <dbReference type="ARBA" id="ARBA00022729"/>
    </source>
</evidence>
<gene>
    <name evidence="17" type="ORF">QYM36_000322</name>
</gene>
<keyword evidence="8" id="KW-0256">Endoplasmic reticulum</keyword>
<dbReference type="EMBL" id="JAVRJZ010000002">
    <property type="protein sequence ID" value="KAK2725797.1"/>
    <property type="molecule type" value="Genomic_DNA"/>
</dbReference>
<keyword evidence="4" id="KW-0813">Transport</keyword>
<evidence type="ECO:0000256" key="2">
    <source>
        <dbReference type="ARBA" id="ARBA00006833"/>
    </source>
</evidence>
<evidence type="ECO:0000256" key="9">
    <source>
        <dbReference type="ARBA" id="ARBA00022837"/>
    </source>
</evidence>
<evidence type="ECO:0000256" key="14">
    <source>
        <dbReference type="SAM" id="MobiDB-lite"/>
    </source>
</evidence>
<evidence type="ECO:0000256" key="6">
    <source>
        <dbReference type="ARBA" id="ARBA00022692"/>
    </source>
</evidence>
<dbReference type="EMBL" id="JAVRJZ010000002">
    <property type="protein sequence ID" value="KAK2725798.1"/>
    <property type="molecule type" value="Genomic_DNA"/>
</dbReference>
<keyword evidence="12 15" id="KW-0472">Membrane</keyword>
<evidence type="ECO:0000256" key="12">
    <source>
        <dbReference type="ARBA" id="ARBA00023136"/>
    </source>
</evidence>
<reference evidence="17" key="1">
    <citation type="submission" date="2023-07" db="EMBL/GenBank/DDBJ databases">
        <title>Chromosome-level genome assembly of Artemia franciscana.</title>
        <authorList>
            <person name="Jo E."/>
        </authorList>
    </citation>
    <scope>NUCLEOTIDE SEQUENCE</scope>
    <source>
        <tissue evidence="17">Whole body</tissue>
    </source>
</reference>
<dbReference type="GO" id="GO:2001256">
    <property type="term" value="P:regulation of store-operated calcium entry"/>
    <property type="evidence" value="ECO:0007669"/>
    <property type="project" value="InterPro"/>
</dbReference>
<feature type="region of interest" description="Disordered" evidence="14">
    <location>
        <begin position="272"/>
        <end position="321"/>
    </location>
</feature>
<organism evidence="17 18">
    <name type="scientific">Artemia franciscana</name>
    <name type="common">Brine shrimp</name>
    <name type="synonym">Artemia sanfranciscana</name>
    <dbReference type="NCBI Taxonomy" id="6661"/>
    <lineage>
        <taxon>Eukaryota</taxon>
        <taxon>Metazoa</taxon>
        <taxon>Ecdysozoa</taxon>
        <taxon>Arthropoda</taxon>
        <taxon>Crustacea</taxon>
        <taxon>Branchiopoda</taxon>
        <taxon>Anostraca</taxon>
        <taxon>Artemiidae</taxon>
        <taxon>Artemia</taxon>
    </lineage>
</organism>
<evidence type="ECO:0000313" key="17">
    <source>
        <dbReference type="EMBL" id="KAK2725798.1"/>
    </source>
</evidence>
<dbReference type="PANTHER" id="PTHR15929">
    <property type="entry name" value="STORE-OPERATED CALCIUM ENTRY-ASSOCIATED REGULATORY FACTOR"/>
    <property type="match status" value="1"/>
</dbReference>
<evidence type="ECO:0000256" key="8">
    <source>
        <dbReference type="ARBA" id="ARBA00022824"/>
    </source>
</evidence>
<feature type="chain" id="PRO_5041851753" description="Store-operated calcium entry-associated regulatory factor" evidence="16">
    <location>
        <begin position="22"/>
        <end position="321"/>
    </location>
</feature>